<evidence type="ECO:0000256" key="3">
    <source>
        <dbReference type="ARBA" id="ARBA00022670"/>
    </source>
</evidence>
<dbReference type="GO" id="GO:0006508">
    <property type="term" value="P:proteolysis"/>
    <property type="evidence" value="ECO:0007669"/>
    <property type="project" value="UniProtKB-KW"/>
</dbReference>
<dbReference type="EMBL" id="JBHUMB010000005">
    <property type="protein sequence ID" value="MFD2741954.1"/>
    <property type="molecule type" value="Genomic_DNA"/>
</dbReference>
<sequence>MKQRYFAVLNSQSPNVGEMRIYGVIGSYWDDNTANDFVRSFKNLEKTCDRINVHINSPGGSVHEGLPICNLIKASTKEVHTYVDGIAYSMGAMIAISAKKGRVHMAKGSLLMLHSVSTLVYGNALDLRTEADVLDTYDDVLGDLISARTGESLENVKAEYLNHQDHFFSPKQALNEGLIDVIENYEATETPDNVRNMSVGQIAAWYDQNAQEPSDELVNKLANRLKPVLNQNLNNESMFGNKFSKMSALAKKAAGSITAQELEEANAQMVENGIEGVTMVLDSELETVQNENTSLKTDKENLLKDKKAFETSISEKDSEIKKLSDEIAALKGKPAAEAGKPSTDKDDVVNTGEQESGDEEFMTSVDRKAQQMNAK</sequence>
<dbReference type="Proteomes" id="UP001597418">
    <property type="component" value="Unassembled WGS sequence"/>
</dbReference>
<comment type="caution">
    <text evidence="8">The sequence shown here is derived from an EMBL/GenBank/DDBJ whole genome shotgun (WGS) entry which is preliminary data.</text>
</comment>
<dbReference type="PRINTS" id="PR00127">
    <property type="entry name" value="CLPPROTEASEP"/>
</dbReference>
<dbReference type="RefSeq" id="WP_066753141.1">
    <property type="nucleotide sequence ID" value="NZ_JBHUMB010000005.1"/>
</dbReference>
<dbReference type="InterPro" id="IPR029045">
    <property type="entry name" value="ClpP/crotonase-like_dom_sf"/>
</dbReference>
<keyword evidence="2" id="KW-0963">Cytoplasm</keyword>
<evidence type="ECO:0000256" key="4">
    <source>
        <dbReference type="ARBA" id="ARBA00022801"/>
    </source>
</evidence>
<organism evidence="8 9">
    <name type="scientific">Sphingobacterium populi</name>
    <dbReference type="NCBI Taxonomy" id="1812824"/>
    <lineage>
        <taxon>Bacteria</taxon>
        <taxon>Pseudomonadati</taxon>
        <taxon>Bacteroidota</taxon>
        <taxon>Sphingobacteriia</taxon>
        <taxon>Sphingobacteriales</taxon>
        <taxon>Sphingobacteriaceae</taxon>
        <taxon>Sphingobacterium</taxon>
    </lineage>
</organism>
<feature type="region of interest" description="Disordered" evidence="7">
    <location>
        <begin position="331"/>
        <end position="375"/>
    </location>
</feature>
<dbReference type="Pfam" id="PF00574">
    <property type="entry name" value="CLP_protease"/>
    <property type="match status" value="1"/>
</dbReference>
<dbReference type="PANTHER" id="PTHR10381:SF70">
    <property type="entry name" value="ATP-DEPENDENT CLP PROTEASE PROTEOLYTIC SUBUNIT"/>
    <property type="match status" value="1"/>
</dbReference>
<accession>A0ABW5UB14</accession>
<evidence type="ECO:0000256" key="1">
    <source>
        <dbReference type="ARBA" id="ARBA00007039"/>
    </source>
</evidence>
<dbReference type="SUPFAM" id="SSF52096">
    <property type="entry name" value="ClpP/crotonase"/>
    <property type="match status" value="1"/>
</dbReference>
<reference evidence="9" key="1">
    <citation type="journal article" date="2019" name="Int. J. Syst. Evol. Microbiol.">
        <title>The Global Catalogue of Microorganisms (GCM) 10K type strain sequencing project: providing services to taxonomists for standard genome sequencing and annotation.</title>
        <authorList>
            <consortium name="The Broad Institute Genomics Platform"/>
            <consortium name="The Broad Institute Genome Sequencing Center for Infectious Disease"/>
            <person name="Wu L."/>
            <person name="Ma J."/>
        </authorList>
    </citation>
    <scope>NUCLEOTIDE SEQUENCE [LARGE SCALE GENOMIC DNA]</scope>
    <source>
        <strain evidence="9">KCTC 42247</strain>
    </source>
</reference>
<dbReference type="NCBIfam" id="NF045542">
    <property type="entry name" value="Clp_rel_HeadMat"/>
    <property type="match status" value="1"/>
</dbReference>
<evidence type="ECO:0000256" key="2">
    <source>
        <dbReference type="ARBA" id="ARBA00022490"/>
    </source>
</evidence>
<name>A0ABW5UB14_9SPHI</name>
<evidence type="ECO:0000256" key="7">
    <source>
        <dbReference type="SAM" id="MobiDB-lite"/>
    </source>
</evidence>
<dbReference type="InterPro" id="IPR001907">
    <property type="entry name" value="ClpP"/>
</dbReference>
<keyword evidence="4 8" id="KW-0378">Hydrolase</keyword>
<keyword evidence="9" id="KW-1185">Reference proteome</keyword>
<evidence type="ECO:0000313" key="9">
    <source>
        <dbReference type="Proteomes" id="UP001597418"/>
    </source>
</evidence>
<keyword evidence="3 8" id="KW-0645">Protease</keyword>
<evidence type="ECO:0000256" key="6">
    <source>
        <dbReference type="RuleBase" id="RU003567"/>
    </source>
</evidence>
<protein>
    <recommendedName>
        <fullName evidence="6">ATP-dependent Clp protease proteolytic subunit</fullName>
    </recommendedName>
</protein>
<evidence type="ECO:0000313" key="8">
    <source>
        <dbReference type="EMBL" id="MFD2741954.1"/>
    </source>
</evidence>
<proteinExistence type="inferred from homology"/>
<dbReference type="Gene3D" id="3.90.226.10">
    <property type="entry name" value="2-enoyl-CoA Hydratase, Chain A, domain 1"/>
    <property type="match status" value="1"/>
</dbReference>
<comment type="similarity">
    <text evidence="1 6">Belongs to the peptidase S14 family.</text>
</comment>
<keyword evidence="5" id="KW-0720">Serine protease</keyword>
<dbReference type="InterPro" id="IPR023562">
    <property type="entry name" value="ClpP/TepA"/>
</dbReference>
<gene>
    <name evidence="8" type="ORF">ACFSQ6_00940</name>
</gene>
<evidence type="ECO:0000256" key="5">
    <source>
        <dbReference type="ARBA" id="ARBA00022825"/>
    </source>
</evidence>
<dbReference type="CDD" id="cd07016">
    <property type="entry name" value="S14_ClpP_1"/>
    <property type="match status" value="1"/>
</dbReference>
<dbReference type="PANTHER" id="PTHR10381">
    <property type="entry name" value="ATP-DEPENDENT CLP PROTEASE PROTEOLYTIC SUBUNIT"/>
    <property type="match status" value="1"/>
</dbReference>
<dbReference type="GO" id="GO:0008233">
    <property type="term" value="F:peptidase activity"/>
    <property type="evidence" value="ECO:0007669"/>
    <property type="project" value="UniProtKB-KW"/>
</dbReference>